<dbReference type="Proteomes" id="UP000663866">
    <property type="component" value="Unassembled WGS sequence"/>
</dbReference>
<feature type="non-terminal residue" evidence="1">
    <location>
        <position position="1"/>
    </location>
</feature>
<proteinExistence type="predicted"/>
<evidence type="ECO:0000313" key="1">
    <source>
        <dbReference type="EMBL" id="CAF4621486.1"/>
    </source>
</evidence>
<feature type="non-terminal residue" evidence="1">
    <location>
        <position position="62"/>
    </location>
</feature>
<gene>
    <name evidence="1" type="ORF">OVN521_LOCUS45929</name>
</gene>
<accession>A0A821DIT2</accession>
<dbReference type="EMBL" id="CAJOBG010078176">
    <property type="protein sequence ID" value="CAF4621486.1"/>
    <property type="molecule type" value="Genomic_DNA"/>
</dbReference>
<reference evidence="1" key="1">
    <citation type="submission" date="2021-02" db="EMBL/GenBank/DDBJ databases">
        <authorList>
            <person name="Nowell W R."/>
        </authorList>
    </citation>
    <scope>NUCLEOTIDE SEQUENCE</scope>
</reference>
<comment type="caution">
    <text evidence="1">The sequence shown here is derived from an EMBL/GenBank/DDBJ whole genome shotgun (WGS) entry which is preliminary data.</text>
</comment>
<protein>
    <submittedName>
        <fullName evidence="1">Uncharacterized protein</fullName>
    </submittedName>
</protein>
<name>A0A821DIT2_9BILA</name>
<sequence length="62" mass="6845">MTDTKNLQKQPYSFVLADGAAPFKVLGIIELSIYFANSMTSINAHIAQNLCTDMIIGMDYTN</sequence>
<keyword evidence="2" id="KW-1185">Reference proteome</keyword>
<organism evidence="1 2">
    <name type="scientific">Rotaria magnacalcarata</name>
    <dbReference type="NCBI Taxonomy" id="392030"/>
    <lineage>
        <taxon>Eukaryota</taxon>
        <taxon>Metazoa</taxon>
        <taxon>Spiralia</taxon>
        <taxon>Gnathifera</taxon>
        <taxon>Rotifera</taxon>
        <taxon>Eurotatoria</taxon>
        <taxon>Bdelloidea</taxon>
        <taxon>Philodinida</taxon>
        <taxon>Philodinidae</taxon>
        <taxon>Rotaria</taxon>
    </lineage>
</organism>
<evidence type="ECO:0000313" key="2">
    <source>
        <dbReference type="Proteomes" id="UP000663866"/>
    </source>
</evidence>
<dbReference type="AlphaFoldDB" id="A0A821DIT2"/>